<dbReference type="GO" id="GO:0036001">
    <property type="term" value="P:'de novo' pyridoxal 5'-phosphate biosynthetic process"/>
    <property type="evidence" value="ECO:0007669"/>
    <property type="project" value="TreeGrafter"/>
</dbReference>
<reference evidence="7" key="1">
    <citation type="submission" date="2023-05" db="EMBL/GenBank/DDBJ databases">
        <title>Anaerotaeda fermentans gen. nov., sp. nov., a novel anaerobic planctomycete of the new family within the order Sedimentisphaerales isolated from Taman Peninsula, Russia.</title>
        <authorList>
            <person name="Khomyakova M.A."/>
            <person name="Merkel A.Y."/>
            <person name="Slobodkin A.I."/>
        </authorList>
    </citation>
    <scope>NUCLEOTIDE SEQUENCE</scope>
    <source>
        <strain evidence="7">M17dextr</strain>
    </source>
</reference>
<dbReference type="PROSITE" id="PS00671">
    <property type="entry name" value="D_2_HYDROXYACID_DH_3"/>
    <property type="match status" value="1"/>
</dbReference>
<dbReference type="InterPro" id="IPR038251">
    <property type="entry name" value="PdxB_dimer_sf"/>
</dbReference>
<keyword evidence="2" id="KW-0560">Oxidoreductase</keyword>
<dbReference type="GO" id="GO:0051287">
    <property type="term" value="F:NAD binding"/>
    <property type="evidence" value="ECO:0007669"/>
    <property type="project" value="InterPro"/>
</dbReference>
<keyword evidence="4" id="KW-0664">Pyridoxine biosynthesis</keyword>
<dbReference type="CDD" id="cd12158">
    <property type="entry name" value="ErythrP_dh"/>
    <property type="match status" value="1"/>
</dbReference>
<dbReference type="Gene3D" id="3.30.1370.170">
    <property type="match status" value="1"/>
</dbReference>
<dbReference type="GO" id="GO:0005829">
    <property type="term" value="C:cytosol"/>
    <property type="evidence" value="ECO:0007669"/>
    <property type="project" value="TreeGrafter"/>
</dbReference>
<keyword evidence="1" id="KW-0963">Cytoplasm</keyword>
<accession>A0AAW6U4H4</accession>
<dbReference type="PANTHER" id="PTHR42938">
    <property type="entry name" value="FORMATE DEHYDROGENASE 1"/>
    <property type="match status" value="1"/>
</dbReference>
<dbReference type="SUPFAM" id="SSF51735">
    <property type="entry name" value="NAD(P)-binding Rossmann-fold domains"/>
    <property type="match status" value="1"/>
</dbReference>
<dbReference type="GO" id="GO:0046983">
    <property type="term" value="F:protein dimerization activity"/>
    <property type="evidence" value="ECO:0007669"/>
    <property type="project" value="InterPro"/>
</dbReference>
<evidence type="ECO:0000256" key="4">
    <source>
        <dbReference type="ARBA" id="ARBA00023096"/>
    </source>
</evidence>
<gene>
    <name evidence="7" type="ORF">QJ522_17340</name>
</gene>
<evidence type="ECO:0000313" key="8">
    <source>
        <dbReference type="Proteomes" id="UP001431776"/>
    </source>
</evidence>
<dbReference type="HAMAP" id="MF_01825">
    <property type="entry name" value="PdxB"/>
    <property type="match status" value="1"/>
</dbReference>
<dbReference type="GO" id="GO:0033711">
    <property type="term" value="F:4-phosphoerythronate dehydrogenase activity"/>
    <property type="evidence" value="ECO:0007669"/>
    <property type="project" value="InterPro"/>
</dbReference>
<dbReference type="Pfam" id="PF11890">
    <property type="entry name" value="DUF3410"/>
    <property type="match status" value="1"/>
</dbReference>
<dbReference type="AlphaFoldDB" id="A0AAW6U4H4"/>
<evidence type="ECO:0000256" key="1">
    <source>
        <dbReference type="ARBA" id="ARBA00022490"/>
    </source>
</evidence>
<dbReference type="InterPro" id="IPR020921">
    <property type="entry name" value="Erythronate-4-P_DHase"/>
</dbReference>
<feature type="domain" description="Erythronate-4-phosphate dehydrogenase dimerisation" evidence="6">
    <location>
        <begin position="288"/>
        <end position="363"/>
    </location>
</feature>
<keyword evidence="3" id="KW-0520">NAD</keyword>
<evidence type="ECO:0000313" key="7">
    <source>
        <dbReference type="EMBL" id="MDI6450828.1"/>
    </source>
</evidence>
<evidence type="ECO:0000259" key="6">
    <source>
        <dbReference type="Pfam" id="PF11890"/>
    </source>
</evidence>
<keyword evidence="8" id="KW-1185">Reference proteome</keyword>
<feature type="domain" description="D-isomer specific 2-hydroxyacid dehydrogenase NAD-binding" evidence="5">
    <location>
        <begin position="109"/>
        <end position="247"/>
    </location>
</feature>
<dbReference type="InterPro" id="IPR024531">
    <property type="entry name" value="Erythronate-4-P_DHase_dimer"/>
</dbReference>
<sequence>MKIFADGNIPFVRECFSSVGDVEIMGGREMTPEAVANADALLVRSITRVDERLLSGSAVKFVATATIGFDHIDLDCLDARHIGFASAPGSNATSAAEYVIAALLEIGQRHGIRLDGRSIGVIGVGNVGGRVAARCEALGMHVRRNDPPLQRRTGDPKYVPIEAVFDCDFITMHTPLTREGADNTYHLADERFFSSLKQGAVFVNASRGAVVDSQALKAAIAVKRLKAVALDVWENEPNIDVDLLDAVDLGSPHIAGYSLDGKIAGLIMIYQALCEHFGLPAKFDVGDFLPAPDVATIELPDEVGDEQDAIASAVEKVYSIVRDDRDLRRIVGEPPEARGRFFDALRKNYPVRREFHNTTVVVPEPGGALVRKLLGIGFKVKGRRREDDV</sequence>
<dbReference type="InterPro" id="IPR029753">
    <property type="entry name" value="D-isomer_DH_CS"/>
</dbReference>
<dbReference type="PANTHER" id="PTHR42938:SF9">
    <property type="entry name" value="FORMATE DEHYDROGENASE 1"/>
    <property type="match status" value="1"/>
</dbReference>
<dbReference type="InterPro" id="IPR006140">
    <property type="entry name" value="D-isomer_DH_NAD-bd"/>
</dbReference>
<dbReference type="EMBL" id="JASCXX010000025">
    <property type="protein sequence ID" value="MDI6450828.1"/>
    <property type="molecule type" value="Genomic_DNA"/>
</dbReference>
<dbReference type="Proteomes" id="UP001431776">
    <property type="component" value="Unassembled WGS sequence"/>
</dbReference>
<dbReference type="Gene3D" id="3.40.50.720">
    <property type="entry name" value="NAD(P)-binding Rossmann-like Domain"/>
    <property type="match status" value="2"/>
</dbReference>
<protein>
    <submittedName>
        <fullName evidence="7">4-phosphoerythronate dehydrogenase</fullName>
    </submittedName>
</protein>
<dbReference type="InterPro" id="IPR036291">
    <property type="entry name" value="NAD(P)-bd_dom_sf"/>
</dbReference>
<dbReference type="RefSeq" id="WP_349246237.1">
    <property type="nucleotide sequence ID" value="NZ_JASCXX010000025.1"/>
</dbReference>
<dbReference type="Pfam" id="PF02826">
    <property type="entry name" value="2-Hacid_dh_C"/>
    <property type="match status" value="1"/>
</dbReference>
<name>A0AAW6U4H4_9BACT</name>
<dbReference type="SUPFAM" id="SSF52283">
    <property type="entry name" value="Formate/glycerate dehydrogenase catalytic domain-like"/>
    <property type="match status" value="1"/>
</dbReference>
<evidence type="ECO:0000256" key="2">
    <source>
        <dbReference type="ARBA" id="ARBA00023002"/>
    </source>
</evidence>
<evidence type="ECO:0000259" key="5">
    <source>
        <dbReference type="Pfam" id="PF02826"/>
    </source>
</evidence>
<dbReference type="GO" id="GO:0008615">
    <property type="term" value="P:pyridoxine biosynthetic process"/>
    <property type="evidence" value="ECO:0007669"/>
    <property type="project" value="UniProtKB-KW"/>
</dbReference>
<comment type="caution">
    <text evidence="7">The sequence shown here is derived from an EMBL/GenBank/DDBJ whole genome shotgun (WGS) entry which is preliminary data.</text>
</comment>
<proteinExistence type="inferred from homology"/>
<organism evidence="7 8">
    <name type="scientific">Anaerobaca lacustris</name>
    <dbReference type="NCBI Taxonomy" id="3044600"/>
    <lineage>
        <taxon>Bacteria</taxon>
        <taxon>Pseudomonadati</taxon>
        <taxon>Planctomycetota</taxon>
        <taxon>Phycisphaerae</taxon>
        <taxon>Sedimentisphaerales</taxon>
        <taxon>Anaerobacaceae</taxon>
        <taxon>Anaerobaca</taxon>
    </lineage>
</organism>
<evidence type="ECO:0000256" key="3">
    <source>
        <dbReference type="ARBA" id="ARBA00023027"/>
    </source>
</evidence>